<dbReference type="OrthoDB" id="5828847at2"/>
<dbReference type="Proteomes" id="UP000065261">
    <property type="component" value="Chromosome I"/>
</dbReference>
<dbReference type="EMBL" id="CP011034">
    <property type="protein sequence ID" value="ALS32542.1"/>
    <property type="molecule type" value="Genomic_DNA"/>
</dbReference>
<name>A0A0U2X5H2_9GAMM</name>
<organism evidence="1">
    <name type="scientific">Pseudoalteromonas translucida KMM 520</name>
    <dbReference type="NCBI Taxonomy" id="1315283"/>
    <lineage>
        <taxon>Bacteria</taxon>
        <taxon>Pseudomonadati</taxon>
        <taxon>Pseudomonadota</taxon>
        <taxon>Gammaproteobacteria</taxon>
        <taxon>Alteromonadales</taxon>
        <taxon>Pseudoalteromonadaceae</taxon>
        <taxon>Pseudoalteromonas</taxon>
    </lineage>
</organism>
<proteinExistence type="predicted"/>
<accession>A0A0U2X5H2</accession>
<dbReference type="PATRIC" id="fig|1315283.4.peg.1136"/>
<evidence type="ECO:0000313" key="1">
    <source>
        <dbReference type="EMBL" id="ALS32542.1"/>
    </source>
</evidence>
<dbReference type="Pfam" id="PF10982">
    <property type="entry name" value="DUF2789"/>
    <property type="match status" value="1"/>
</dbReference>
<dbReference type="RefSeq" id="WP_058373010.1">
    <property type="nucleotide sequence ID" value="NZ_CP011034.1"/>
</dbReference>
<evidence type="ECO:0008006" key="3">
    <source>
        <dbReference type="Google" id="ProtNLM"/>
    </source>
</evidence>
<reference evidence="1 2" key="1">
    <citation type="submission" date="2015-03" db="EMBL/GenBank/DDBJ databases">
        <authorList>
            <person name="Murphy D."/>
        </authorList>
    </citation>
    <scope>NUCLEOTIDE SEQUENCE [LARGE SCALE GENOMIC DNA]</scope>
    <source>
        <strain evidence="1 2">KMM 520</strain>
    </source>
</reference>
<gene>
    <name evidence="1" type="ORF">PTRA_a1311</name>
</gene>
<dbReference type="Gene3D" id="1.10.10.1130">
    <property type="entry name" value="Uncharacterised protein PF10982, DUF2789"/>
    <property type="match status" value="1"/>
</dbReference>
<dbReference type="InterPro" id="IPR021250">
    <property type="entry name" value="DUF2789"/>
</dbReference>
<sequence>MLAESEYTMNNLFAQLGLDSSDGAINEFIEKNQLAAGESLKESKIWNDSQRTFLQEEWDKNSMWTQVIDDLNLFLSNVAE</sequence>
<dbReference type="KEGG" id="ptn:PTRA_a1311"/>
<dbReference type="InterPro" id="IPR038086">
    <property type="entry name" value="DUF2789_sf"/>
</dbReference>
<dbReference type="AlphaFoldDB" id="A0A0U2X5H2"/>
<evidence type="ECO:0000313" key="2">
    <source>
        <dbReference type="Proteomes" id="UP000065261"/>
    </source>
</evidence>
<protein>
    <recommendedName>
        <fullName evidence="3">DUF2789 domain-containing protein</fullName>
    </recommendedName>
</protein>